<sequence length="46" mass="5407">MKSLSDDLLVETYYKAIELQLSSDFIMLIKEEIEKRSLLDKIKKTS</sequence>
<organism evidence="1 3">
    <name type="scientific">Anaerobacillus isosaccharinicus</name>
    <dbReference type="NCBI Taxonomy" id="1532552"/>
    <lineage>
        <taxon>Bacteria</taxon>
        <taxon>Bacillati</taxon>
        <taxon>Bacillota</taxon>
        <taxon>Bacilli</taxon>
        <taxon>Bacillales</taxon>
        <taxon>Bacillaceae</taxon>
        <taxon>Anaerobacillus</taxon>
    </lineage>
</organism>
<proteinExistence type="predicted"/>
<evidence type="ECO:0000313" key="1">
    <source>
        <dbReference type="EMBL" id="OIJ15031.1"/>
    </source>
</evidence>
<reference evidence="2 3" key="3">
    <citation type="journal article" date="2019" name="Int. J. Syst. Evol. Microbiol.">
        <title>Anaerobacillus isosaccharinicus sp. nov., an alkaliphilic bacterium which degrades isosaccharinic acid.</title>
        <authorList>
            <person name="Bassil N.M."/>
            <person name="Lloyd J.R."/>
        </authorList>
    </citation>
    <scope>NUCLEOTIDE SEQUENCE [LARGE SCALE GENOMIC DNA]</scope>
    <source>
        <strain evidence="2 3">NB2006</strain>
    </source>
</reference>
<keyword evidence="3" id="KW-1185">Reference proteome</keyword>
<protein>
    <submittedName>
        <fullName evidence="2">Sporulation histidine kinase inhibitor Sda</fullName>
    </submittedName>
    <submittedName>
        <fullName evidence="1">Sporulation protein</fullName>
    </submittedName>
</protein>
<dbReference type="Pfam" id="PF08970">
    <property type="entry name" value="Sda"/>
    <property type="match status" value="1"/>
</dbReference>
<dbReference type="KEGG" id="aia:AWH56_000545"/>
<dbReference type="EMBL" id="CP063356">
    <property type="protein sequence ID" value="QOY38440.1"/>
    <property type="molecule type" value="Genomic_DNA"/>
</dbReference>
<reference evidence="2 3" key="2">
    <citation type="journal article" date="2017" name="Genome Announc.">
        <title>Draft Genome Sequences of Four Alkaliphilic Bacteria Belonging to the Anaerobacillus Genus.</title>
        <authorList>
            <person name="Bassil N.M."/>
            <person name="Lloyd J.R."/>
        </authorList>
    </citation>
    <scope>NUCLEOTIDE SEQUENCE [LARGE SCALE GENOMIC DNA]</scope>
    <source>
        <strain evidence="2 3">NB2006</strain>
    </source>
</reference>
<dbReference type="SUPFAM" id="SSF100985">
    <property type="entry name" value="Sporulation inhibitor Sda"/>
    <property type="match status" value="1"/>
</dbReference>
<dbReference type="OrthoDB" id="2933732at2"/>
<evidence type="ECO:0000313" key="3">
    <source>
        <dbReference type="Proteomes" id="UP000180175"/>
    </source>
</evidence>
<dbReference type="InterPro" id="IPR015064">
    <property type="entry name" value="Sda"/>
</dbReference>
<reference evidence="2" key="4">
    <citation type="submission" date="2020-10" db="EMBL/GenBank/DDBJ databases">
        <authorList>
            <person name="Bassil N.M."/>
            <person name="Lloyd J.R."/>
        </authorList>
    </citation>
    <scope>NUCLEOTIDE SEQUENCE</scope>
    <source>
        <strain evidence="2">NB2006</strain>
    </source>
</reference>
<dbReference type="RefSeq" id="WP_071317421.1">
    <property type="nucleotide sequence ID" value="NZ_CP063356.2"/>
</dbReference>
<dbReference type="EMBL" id="LQXD01000109">
    <property type="protein sequence ID" value="OIJ15031.1"/>
    <property type="molecule type" value="Genomic_DNA"/>
</dbReference>
<dbReference type="AlphaFoldDB" id="A0A1S2LR97"/>
<dbReference type="InterPro" id="IPR036916">
    <property type="entry name" value="Sda_sf"/>
</dbReference>
<accession>A0A1S2LR97</accession>
<reference evidence="1 3" key="1">
    <citation type="submission" date="2016-10" db="EMBL/GenBank/DDBJ databases">
        <title>Draft genome sequences of four alkaliphilic bacteria belonging to the Anaerobacillus genus.</title>
        <authorList>
            <person name="Bassil N.M."/>
            <person name="Lloyd J.R."/>
        </authorList>
    </citation>
    <scope>NUCLEOTIDE SEQUENCE [LARGE SCALE GENOMIC DNA]</scope>
    <source>
        <strain evidence="1 3">NB2006</strain>
    </source>
</reference>
<name>A0A1S2LR97_9BACI</name>
<evidence type="ECO:0000313" key="2">
    <source>
        <dbReference type="EMBL" id="QOY38440.1"/>
    </source>
</evidence>
<dbReference type="Proteomes" id="UP000180175">
    <property type="component" value="Chromosome"/>
</dbReference>
<gene>
    <name evidence="2" type="primary">sda</name>
    <name evidence="2" type="ORF">AWH56_000545</name>
    <name evidence="1" type="ORF">AWH56_12510</name>
</gene>
<dbReference type="Gene3D" id="1.10.287.1100">
    <property type="entry name" value="Sporulation inhibitor A"/>
    <property type="match status" value="1"/>
</dbReference>